<organism evidence="7 8">
    <name type="scientific">Chiloscyllium punctatum</name>
    <name type="common">Brownbanded bambooshark</name>
    <name type="synonym">Hemiscyllium punctatum</name>
    <dbReference type="NCBI Taxonomy" id="137246"/>
    <lineage>
        <taxon>Eukaryota</taxon>
        <taxon>Metazoa</taxon>
        <taxon>Chordata</taxon>
        <taxon>Craniata</taxon>
        <taxon>Vertebrata</taxon>
        <taxon>Chondrichthyes</taxon>
        <taxon>Elasmobranchii</taxon>
        <taxon>Galeomorphii</taxon>
        <taxon>Galeoidea</taxon>
        <taxon>Orectolobiformes</taxon>
        <taxon>Hemiscylliidae</taxon>
        <taxon>Chiloscyllium</taxon>
    </lineage>
</organism>
<keyword evidence="5 6" id="KW-0472">Membrane</keyword>
<gene>
    <name evidence="7" type="ORF">chiPu_0009401</name>
</gene>
<dbReference type="GO" id="GO:0005789">
    <property type="term" value="C:endoplasmic reticulum membrane"/>
    <property type="evidence" value="ECO:0007669"/>
    <property type="project" value="UniProtKB-SubCell"/>
</dbReference>
<dbReference type="STRING" id="137246.A0A401SKN5"/>
<dbReference type="GO" id="GO:0008654">
    <property type="term" value="P:phospholipid biosynthetic process"/>
    <property type="evidence" value="ECO:0007669"/>
    <property type="project" value="TreeGrafter"/>
</dbReference>
<dbReference type="GO" id="GO:0019915">
    <property type="term" value="P:lipid storage"/>
    <property type="evidence" value="ECO:0007669"/>
    <property type="project" value="InterPro"/>
</dbReference>
<feature type="transmembrane region" description="Helical" evidence="6">
    <location>
        <begin position="51"/>
        <end position="68"/>
    </location>
</feature>
<evidence type="ECO:0000313" key="7">
    <source>
        <dbReference type="EMBL" id="GCC30947.1"/>
    </source>
</evidence>
<dbReference type="EMBL" id="BEZZ01000333">
    <property type="protein sequence ID" value="GCC30947.1"/>
    <property type="molecule type" value="Genomic_DNA"/>
</dbReference>
<dbReference type="GO" id="GO:0034389">
    <property type="term" value="P:lipid droplet organization"/>
    <property type="evidence" value="ECO:0007669"/>
    <property type="project" value="InterPro"/>
</dbReference>
<evidence type="ECO:0000256" key="1">
    <source>
        <dbReference type="ARBA" id="ARBA00004477"/>
    </source>
</evidence>
<evidence type="ECO:0000313" key="8">
    <source>
        <dbReference type="Proteomes" id="UP000287033"/>
    </source>
</evidence>
<accession>A0A401SKN5</accession>
<comment type="subcellular location">
    <subcellularLocation>
        <location evidence="1">Endoplasmic reticulum membrane</location>
        <topology evidence="1">Multi-pass membrane protein</topology>
    </subcellularLocation>
</comment>
<keyword evidence="8" id="KW-1185">Reference proteome</keyword>
<dbReference type="AlphaFoldDB" id="A0A401SKN5"/>
<dbReference type="PANTHER" id="PTHR23129:SF3">
    <property type="entry name" value="FAT STORAGE-INDUCING TRANSMEMBRANE PROTEIN 1"/>
    <property type="match status" value="1"/>
</dbReference>
<comment type="caution">
    <text evidence="7">The sequence shown here is derived from an EMBL/GenBank/DDBJ whole genome shotgun (WGS) entry which is preliminary data.</text>
</comment>
<keyword evidence="4 6" id="KW-1133">Transmembrane helix</keyword>
<dbReference type="OrthoDB" id="5579088at2759"/>
<evidence type="ECO:0000256" key="2">
    <source>
        <dbReference type="ARBA" id="ARBA00022692"/>
    </source>
</evidence>
<evidence type="ECO:0000256" key="5">
    <source>
        <dbReference type="ARBA" id="ARBA00023136"/>
    </source>
</evidence>
<dbReference type="Proteomes" id="UP000287033">
    <property type="component" value="Unassembled WGS sequence"/>
</dbReference>
<feature type="transmembrane region" description="Helical" evidence="6">
    <location>
        <begin position="80"/>
        <end position="102"/>
    </location>
</feature>
<dbReference type="InterPro" id="IPR019388">
    <property type="entry name" value="FIT"/>
</dbReference>
<keyword evidence="2 6" id="KW-0812">Transmembrane</keyword>
<dbReference type="HAMAP" id="MF_03230">
    <property type="entry name" value="FITM2"/>
    <property type="match status" value="1"/>
</dbReference>
<evidence type="ECO:0000256" key="6">
    <source>
        <dbReference type="SAM" id="Phobius"/>
    </source>
</evidence>
<reference evidence="7 8" key="1">
    <citation type="journal article" date="2018" name="Nat. Ecol. Evol.">
        <title>Shark genomes provide insights into elasmobranch evolution and the origin of vertebrates.</title>
        <authorList>
            <person name="Hara Y"/>
            <person name="Yamaguchi K"/>
            <person name="Onimaru K"/>
            <person name="Kadota M"/>
            <person name="Koyanagi M"/>
            <person name="Keeley SD"/>
            <person name="Tatsumi K"/>
            <person name="Tanaka K"/>
            <person name="Motone F"/>
            <person name="Kageyama Y"/>
            <person name="Nozu R"/>
            <person name="Adachi N"/>
            <person name="Nishimura O"/>
            <person name="Nakagawa R"/>
            <person name="Tanegashima C"/>
            <person name="Kiyatake I"/>
            <person name="Matsumoto R"/>
            <person name="Murakumo K"/>
            <person name="Nishida K"/>
            <person name="Terakita A"/>
            <person name="Kuratani S"/>
            <person name="Sato K"/>
            <person name="Hyodo S Kuraku.S."/>
        </authorList>
    </citation>
    <scope>NUCLEOTIDE SEQUENCE [LARGE SCALE GENOMIC DNA]</scope>
</reference>
<keyword evidence="3" id="KW-0256">Endoplasmic reticulum</keyword>
<name>A0A401SKN5_CHIPU</name>
<proteinExistence type="inferred from homology"/>
<dbReference type="OMA" id="AIFANHH"/>
<evidence type="ECO:0000256" key="4">
    <source>
        <dbReference type="ARBA" id="ARBA00022989"/>
    </source>
</evidence>
<dbReference type="InterPro" id="IPR046401">
    <property type="entry name" value="FITM1/2"/>
</dbReference>
<evidence type="ECO:0000256" key="3">
    <source>
        <dbReference type="ARBA" id="ARBA00022824"/>
    </source>
</evidence>
<sequence>MKLKGFWHSLCSCAVAEREKCRMILWDALVFVTDQIAAVLGSQIVRGYYHLWLAALVVFGPLLQFYISPRVIFANKRNYFHVRLVECCWSWTVLLVGGYVLLLSSGPSGNPLPALKPLSRLAVGAGVRLLCARAFSWIEEVTGSCFEPAARGLLLLVEEEEAVGEAGAWAWARAAGWGLAGRRAACILEPGRLWLGYELSGDTFVLCFASLVLAEELSAFRNYLGTGRTACGPLRLLFLLTATFLLLWNGLLLLSVTFFHRYSQKLAAAALAQLAWHLTYRRWYRCSWSPGCPGQGLTCTRPGPYPGPGRCVCGATRRRSYTWDPASDTLLYRE</sequence>
<dbReference type="PANTHER" id="PTHR23129">
    <property type="entry name" value="ACYL-COENZYME A DIPHOSPHATASE FITM2"/>
    <property type="match status" value="1"/>
</dbReference>
<protein>
    <submittedName>
        <fullName evidence="7">Uncharacterized protein</fullName>
    </submittedName>
</protein>
<feature type="transmembrane region" description="Helical" evidence="6">
    <location>
        <begin position="236"/>
        <end position="256"/>
    </location>
</feature>
<dbReference type="GO" id="GO:0010945">
    <property type="term" value="F:coenzyme A diphosphatase activity"/>
    <property type="evidence" value="ECO:0007669"/>
    <property type="project" value="InterPro"/>
</dbReference>